<dbReference type="InterPro" id="IPR036271">
    <property type="entry name" value="Tet_transcr_reg_TetR-rel_C_sf"/>
</dbReference>
<organism evidence="5 6">
    <name type="scientific">Aureibacillus halotolerans</name>
    <dbReference type="NCBI Taxonomy" id="1508390"/>
    <lineage>
        <taxon>Bacteria</taxon>
        <taxon>Bacillati</taxon>
        <taxon>Bacillota</taxon>
        <taxon>Bacilli</taxon>
        <taxon>Bacillales</taxon>
        <taxon>Bacillaceae</taxon>
        <taxon>Aureibacillus</taxon>
    </lineage>
</organism>
<dbReference type="InterPro" id="IPR009057">
    <property type="entry name" value="Homeodomain-like_sf"/>
</dbReference>
<evidence type="ECO:0000256" key="2">
    <source>
        <dbReference type="ARBA" id="ARBA00023125"/>
    </source>
</evidence>
<reference evidence="5 6" key="1">
    <citation type="submission" date="2019-03" db="EMBL/GenBank/DDBJ databases">
        <title>Genomic Encyclopedia of Type Strains, Phase IV (KMG-IV): sequencing the most valuable type-strain genomes for metagenomic binning, comparative biology and taxonomic classification.</title>
        <authorList>
            <person name="Goeker M."/>
        </authorList>
    </citation>
    <scope>NUCLEOTIDE SEQUENCE [LARGE SCALE GENOMIC DNA]</scope>
    <source>
        <strain evidence="5 6">DSM 28697</strain>
    </source>
</reference>
<accession>A0A4R6TWP3</accession>
<dbReference type="InterPro" id="IPR001647">
    <property type="entry name" value="HTH_TetR"/>
</dbReference>
<evidence type="ECO:0000259" key="4">
    <source>
        <dbReference type="PROSITE" id="PS50977"/>
    </source>
</evidence>
<dbReference type="Gene3D" id="1.10.357.10">
    <property type="entry name" value="Tetracycline Repressor, domain 2"/>
    <property type="match status" value="1"/>
</dbReference>
<dbReference type="PANTHER" id="PTHR43479">
    <property type="entry name" value="ACREF/ENVCD OPERON REPRESSOR-RELATED"/>
    <property type="match status" value="1"/>
</dbReference>
<evidence type="ECO:0000313" key="5">
    <source>
        <dbReference type="EMBL" id="TDQ37676.1"/>
    </source>
</evidence>
<dbReference type="OrthoDB" id="9812484at2"/>
<dbReference type="AlphaFoldDB" id="A0A4R6TWP3"/>
<sequence>MASTSNERLIESAATCMARDGYYQTKISDIVKGAGVSQGTFYWYYKNKEDVVKAIFSEVEQGLLDVVKIGYRQTMGTRESMVASSVGLIASYLRYVREHRDAIRLLTRCRQDADPVVKELANKVVRHVEDAFFHNIQRAKALGMIPEQRSTDVQAALLMSLVDGMTYRWLFTEVDNDKDIGQLSPEALAEEIVSYEFFGMLGAPEEKRQMGET</sequence>
<name>A0A4R6TWP3_9BACI</name>
<dbReference type="EMBL" id="SNYJ01000012">
    <property type="protein sequence ID" value="TDQ37676.1"/>
    <property type="molecule type" value="Genomic_DNA"/>
</dbReference>
<dbReference type="RefSeq" id="WP_133581144.1">
    <property type="nucleotide sequence ID" value="NZ_SNYJ01000012.1"/>
</dbReference>
<dbReference type="PRINTS" id="PR00455">
    <property type="entry name" value="HTHTETR"/>
</dbReference>
<dbReference type="InterPro" id="IPR050624">
    <property type="entry name" value="HTH-type_Tx_Regulator"/>
</dbReference>
<dbReference type="Proteomes" id="UP000295632">
    <property type="component" value="Unassembled WGS sequence"/>
</dbReference>
<evidence type="ECO:0000313" key="6">
    <source>
        <dbReference type="Proteomes" id="UP000295632"/>
    </source>
</evidence>
<dbReference type="Pfam" id="PF00440">
    <property type="entry name" value="TetR_N"/>
    <property type="match status" value="1"/>
</dbReference>
<keyword evidence="2 3" id="KW-0238">DNA-binding</keyword>
<comment type="caution">
    <text evidence="5">The sequence shown here is derived from an EMBL/GenBank/DDBJ whole genome shotgun (WGS) entry which is preliminary data.</text>
</comment>
<proteinExistence type="predicted"/>
<evidence type="ECO:0000256" key="3">
    <source>
        <dbReference type="PROSITE-ProRule" id="PRU00335"/>
    </source>
</evidence>
<feature type="domain" description="HTH tetR-type" evidence="4">
    <location>
        <begin position="3"/>
        <end position="63"/>
    </location>
</feature>
<keyword evidence="1" id="KW-0678">Repressor</keyword>
<keyword evidence="6" id="KW-1185">Reference proteome</keyword>
<feature type="DNA-binding region" description="H-T-H motif" evidence="3">
    <location>
        <begin position="26"/>
        <end position="45"/>
    </location>
</feature>
<dbReference type="SUPFAM" id="SSF46689">
    <property type="entry name" value="Homeodomain-like"/>
    <property type="match status" value="1"/>
</dbReference>
<protein>
    <submittedName>
        <fullName evidence="5">TetR family transcriptional regulator</fullName>
    </submittedName>
</protein>
<evidence type="ECO:0000256" key="1">
    <source>
        <dbReference type="ARBA" id="ARBA00022491"/>
    </source>
</evidence>
<dbReference type="PANTHER" id="PTHR43479:SF11">
    <property type="entry name" value="ACREF_ENVCD OPERON REPRESSOR-RELATED"/>
    <property type="match status" value="1"/>
</dbReference>
<dbReference type="Gene3D" id="1.10.10.60">
    <property type="entry name" value="Homeodomain-like"/>
    <property type="match status" value="1"/>
</dbReference>
<dbReference type="PROSITE" id="PS50977">
    <property type="entry name" value="HTH_TETR_2"/>
    <property type="match status" value="1"/>
</dbReference>
<gene>
    <name evidence="5" type="ORF">EV213_11236</name>
</gene>
<dbReference type="SUPFAM" id="SSF48498">
    <property type="entry name" value="Tetracyclin repressor-like, C-terminal domain"/>
    <property type="match status" value="1"/>
</dbReference>
<dbReference type="GO" id="GO:0003677">
    <property type="term" value="F:DNA binding"/>
    <property type="evidence" value="ECO:0007669"/>
    <property type="project" value="UniProtKB-UniRule"/>
</dbReference>